<evidence type="ECO:0000256" key="5">
    <source>
        <dbReference type="ARBA" id="ARBA00022989"/>
    </source>
</evidence>
<feature type="transmembrane region" description="Helical" evidence="8">
    <location>
        <begin position="256"/>
        <end position="276"/>
    </location>
</feature>
<keyword evidence="4" id="KW-0029">Amino-acid transport</keyword>
<feature type="transmembrane region" description="Helical" evidence="8">
    <location>
        <begin position="511"/>
        <end position="528"/>
    </location>
</feature>
<feature type="transmembrane region" description="Helical" evidence="8">
    <location>
        <begin position="423"/>
        <end position="447"/>
    </location>
</feature>
<dbReference type="InterPro" id="IPR004840">
    <property type="entry name" value="Amino_acid_permease_CS"/>
</dbReference>
<keyword evidence="11" id="KW-1185">Reference proteome</keyword>
<dbReference type="InterPro" id="IPR004841">
    <property type="entry name" value="AA-permease/SLC12A_dom"/>
</dbReference>
<dbReference type="Proteomes" id="UP001375240">
    <property type="component" value="Unassembled WGS sequence"/>
</dbReference>
<feature type="transmembrane region" description="Helical" evidence="8">
    <location>
        <begin position="101"/>
        <end position="123"/>
    </location>
</feature>
<dbReference type="PANTHER" id="PTHR43341">
    <property type="entry name" value="AMINO ACID PERMEASE"/>
    <property type="match status" value="1"/>
</dbReference>
<feature type="transmembrane region" description="Helical" evidence="8">
    <location>
        <begin position="352"/>
        <end position="377"/>
    </location>
</feature>
<evidence type="ECO:0000313" key="11">
    <source>
        <dbReference type="Proteomes" id="UP001375240"/>
    </source>
</evidence>
<accession>A0AAV9UMM9</accession>
<evidence type="ECO:0000256" key="6">
    <source>
        <dbReference type="ARBA" id="ARBA00023136"/>
    </source>
</evidence>
<dbReference type="GO" id="GO:0016020">
    <property type="term" value="C:membrane"/>
    <property type="evidence" value="ECO:0007669"/>
    <property type="project" value="UniProtKB-SubCell"/>
</dbReference>
<dbReference type="Pfam" id="PF00324">
    <property type="entry name" value="AA_permease"/>
    <property type="match status" value="1"/>
</dbReference>
<comment type="caution">
    <text evidence="10">The sequence shown here is derived from an EMBL/GenBank/DDBJ whole genome shotgun (WGS) entry which is preliminary data.</text>
</comment>
<keyword evidence="6 8" id="KW-0472">Membrane</keyword>
<evidence type="ECO:0000256" key="2">
    <source>
        <dbReference type="ARBA" id="ARBA00022448"/>
    </source>
</evidence>
<dbReference type="Gene3D" id="1.20.1740.10">
    <property type="entry name" value="Amino acid/polyamine transporter I"/>
    <property type="match status" value="1"/>
</dbReference>
<evidence type="ECO:0000256" key="4">
    <source>
        <dbReference type="ARBA" id="ARBA00022970"/>
    </source>
</evidence>
<dbReference type="FunFam" id="1.20.1740.10:FF:000017">
    <property type="entry name" value="Amino acid permease"/>
    <property type="match status" value="1"/>
</dbReference>
<dbReference type="InterPro" id="IPR050524">
    <property type="entry name" value="APC_YAT"/>
</dbReference>
<dbReference type="PIRSF" id="PIRSF006060">
    <property type="entry name" value="AA_transporter"/>
    <property type="match status" value="1"/>
</dbReference>
<evidence type="ECO:0000256" key="1">
    <source>
        <dbReference type="ARBA" id="ARBA00004141"/>
    </source>
</evidence>
<feature type="transmembrane region" description="Helical" evidence="8">
    <location>
        <begin position="181"/>
        <end position="201"/>
    </location>
</feature>
<protein>
    <recommendedName>
        <fullName evidence="9">Amino acid permease/ SLC12A domain-containing protein</fullName>
    </recommendedName>
</protein>
<feature type="transmembrane region" description="Helical" evidence="8">
    <location>
        <begin position="297"/>
        <end position="316"/>
    </location>
</feature>
<proteinExistence type="predicted"/>
<evidence type="ECO:0000256" key="3">
    <source>
        <dbReference type="ARBA" id="ARBA00022692"/>
    </source>
</evidence>
<organism evidence="10 11">
    <name type="scientific">Orbilia brochopaga</name>
    <dbReference type="NCBI Taxonomy" id="3140254"/>
    <lineage>
        <taxon>Eukaryota</taxon>
        <taxon>Fungi</taxon>
        <taxon>Dikarya</taxon>
        <taxon>Ascomycota</taxon>
        <taxon>Pezizomycotina</taxon>
        <taxon>Orbiliomycetes</taxon>
        <taxon>Orbiliales</taxon>
        <taxon>Orbiliaceae</taxon>
        <taxon>Orbilia</taxon>
    </lineage>
</organism>
<feature type="transmembrane region" description="Helical" evidence="8">
    <location>
        <begin position="468"/>
        <end position="491"/>
    </location>
</feature>
<evidence type="ECO:0000256" key="8">
    <source>
        <dbReference type="SAM" id="Phobius"/>
    </source>
</evidence>
<dbReference type="GO" id="GO:0015171">
    <property type="term" value="F:amino acid transmembrane transporter activity"/>
    <property type="evidence" value="ECO:0007669"/>
    <property type="project" value="TreeGrafter"/>
</dbReference>
<gene>
    <name evidence="10" type="ORF">TWF696_008025</name>
</gene>
<feature type="transmembrane region" description="Helical" evidence="8">
    <location>
        <begin position="143"/>
        <end position="161"/>
    </location>
</feature>
<sequence length="574" mass="62714">MAEKSIYGDSESKGSVPPTASRETLEIADSSAYDEQLSFWTRMGCTPESFKPRSVSDKHNQLNQTLKTRHMNMIAIGGSIGAGLFVGSGGALATGGPASLIIDYLIIGVMIFNVVYALGELAIMYPISGGFYIYTGRFVDKSWGFAMGWCYFMQWAIILPFEIIVASECIKFWRDDLSPAIWYTMFLVTIILVNIFGVLGYGEEEFWSSLLKLGAVVSFLFAGFIFVLGGGPKGGQFDSYWGARLWKDPGAFRNGFQGFCSVFVTAAFSFAGTELVGLAAAESKTPLKSLSSAVKQVFWRITLFYILSLLFIGLLIPSDDKQLFGSGNYIDTTASPMVLVAYRAGIPGYASFLNVVILVSVVSIGNSGVFGASRTLCALAEQSYAPKIFAYVDKAGRPLPATVLLISMGFIAYLGLLPQGTEIFDWLLALSGLSALFTWASICICHIRFRAAWKHQGRTLEEIPFKAVGGVVGSYVGLTIIILVLIAQFYVALFPPSLHGKVNSATGFFKQYLAIFVTLAFWVVGYFWKGGGLIAPGEVDLDAGRKEIDWAAHYADLEKRRNAPFFRRILYAVS</sequence>
<reference evidence="10 11" key="1">
    <citation type="submission" date="2019-10" db="EMBL/GenBank/DDBJ databases">
        <authorList>
            <person name="Palmer J.M."/>
        </authorList>
    </citation>
    <scope>NUCLEOTIDE SEQUENCE [LARGE SCALE GENOMIC DNA]</scope>
    <source>
        <strain evidence="10 11">TWF696</strain>
    </source>
</reference>
<keyword evidence="3 8" id="KW-0812">Transmembrane</keyword>
<feature type="transmembrane region" description="Helical" evidence="8">
    <location>
        <begin position="73"/>
        <end position="95"/>
    </location>
</feature>
<feature type="domain" description="Amino acid permease/ SLC12A" evidence="9">
    <location>
        <begin position="70"/>
        <end position="529"/>
    </location>
</feature>
<evidence type="ECO:0000313" key="10">
    <source>
        <dbReference type="EMBL" id="KAK6344389.1"/>
    </source>
</evidence>
<keyword evidence="5 8" id="KW-1133">Transmembrane helix</keyword>
<dbReference type="PROSITE" id="PS00218">
    <property type="entry name" value="AMINO_ACID_PERMEASE_1"/>
    <property type="match status" value="1"/>
</dbReference>
<feature type="transmembrane region" description="Helical" evidence="8">
    <location>
        <begin position="213"/>
        <end position="231"/>
    </location>
</feature>
<name>A0AAV9UMM9_9PEZI</name>
<feature type="transmembrane region" description="Helical" evidence="8">
    <location>
        <begin position="398"/>
        <end position="417"/>
    </location>
</feature>
<evidence type="ECO:0000256" key="7">
    <source>
        <dbReference type="SAM" id="MobiDB-lite"/>
    </source>
</evidence>
<dbReference type="PANTHER" id="PTHR43341:SF12">
    <property type="entry name" value="AMINO ACID TRANSPORTER (EUROFUNG)"/>
    <property type="match status" value="1"/>
</dbReference>
<keyword evidence="2" id="KW-0813">Transport</keyword>
<dbReference type="EMBL" id="JAVHNQ010000006">
    <property type="protein sequence ID" value="KAK6344389.1"/>
    <property type="molecule type" value="Genomic_DNA"/>
</dbReference>
<evidence type="ECO:0000259" key="9">
    <source>
        <dbReference type="Pfam" id="PF00324"/>
    </source>
</evidence>
<dbReference type="AlphaFoldDB" id="A0AAV9UMM9"/>
<feature type="region of interest" description="Disordered" evidence="7">
    <location>
        <begin position="1"/>
        <end position="21"/>
    </location>
</feature>
<comment type="subcellular location">
    <subcellularLocation>
        <location evidence="1">Membrane</location>
        <topology evidence="1">Multi-pass membrane protein</topology>
    </subcellularLocation>
</comment>